<feature type="compositionally biased region" description="Acidic residues" evidence="2">
    <location>
        <begin position="347"/>
        <end position="357"/>
    </location>
</feature>
<proteinExistence type="predicted"/>
<sequence length="810" mass="91417">MPPKKKEKKPLTAEQKNRNSFARKRRLSGAKVAVEHVFFDSFRNKPEPEFEKKKKKAPPKKTFPTSPNVSVERVSSDEEDAGQFNEPDADDDEAEKIKNLNAGFDDVSSFDIFNKDGDQVDIIDGKLLVRAVQPPASWRPGVREDLEGNYPKMNKPFKKKVISKKDNPQKLDPIEKVPTKPVEPLTFHKSLCNSLRAIPQGKNTPICESHENNDGTFDRGLTDLVFSPKLKNASTPIENKSKVQNRKTGGFPVFSECAFANVLIYGNDYLDISDHKLDEDCQEVTKAAPNNIESINEEANLTEEQSTLKASMTERQKSESGIPVNNPRSPFDSINEQPDEVSPCELLEQDEESDEGESMNRKAETSVTELLDSGDGEGHSESNQNVSKYSKKRQRTKSPETMCQGMSTVLTMQNGPDEMEMMEEAEKENAVRKRGTLQPQQRQLDKESRMSRLSVLSTASSYQESINSAMEDMSLDQHLLDEDTMQFDLGKTQFSESRAESRNVPTAMTIHNEDPSMLPFYLKDGTFETEPSHMAQLLHVVGQKETKTWDSLPKAAFDGRRVTKIGEGSYGEVFLTKWEGKPVAIKVVPFEADKNNRLYTGEYHSVQMQTADQILPELIVMKELNQLKNVDSDNSTPNFIELIAAEIVTGNYPKGLLKAWDSYYKESENTRPDVYSSKNQNFAVLVSANGGVAMEDFVLEKEKEIFSILIQLALSILAAELLMEFEHRDLHIGNLLIDRNGADKLDYKVNGHKIPLEVHGVKVNIIDFTLSRISKEGTTVYLDLEQDPTIFEGENDPQFDVYREMRKSNR</sequence>
<dbReference type="PANTHER" id="PTHR24419:SF18">
    <property type="entry name" value="SERINE_THREONINE-PROTEIN KINASE HASPIN"/>
    <property type="match status" value="1"/>
</dbReference>
<evidence type="ECO:0000259" key="3">
    <source>
        <dbReference type="PROSITE" id="PS50011"/>
    </source>
</evidence>
<dbReference type="GO" id="GO:0005524">
    <property type="term" value="F:ATP binding"/>
    <property type="evidence" value="ECO:0007669"/>
    <property type="project" value="UniProtKB-UniRule"/>
</dbReference>
<feature type="compositionally biased region" description="Polar residues" evidence="2">
    <location>
        <begin position="291"/>
        <end position="310"/>
    </location>
</feature>
<evidence type="ECO:0000256" key="1">
    <source>
        <dbReference type="PROSITE-ProRule" id="PRU10141"/>
    </source>
</evidence>
<dbReference type="PROSITE" id="PS00107">
    <property type="entry name" value="PROTEIN_KINASE_ATP"/>
    <property type="match status" value="1"/>
</dbReference>
<dbReference type="HOGENOM" id="CLU_013543_0_0_1"/>
<dbReference type="EMBL" id="GL380138">
    <property type="protein sequence ID" value="EGT47981.1"/>
    <property type="molecule type" value="Genomic_DNA"/>
</dbReference>
<dbReference type="GO" id="GO:0000278">
    <property type="term" value="P:mitotic cell cycle"/>
    <property type="evidence" value="ECO:0007669"/>
    <property type="project" value="TreeGrafter"/>
</dbReference>
<dbReference type="GO" id="GO:0005634">
    <property type="term" value="C:nucleus"/>
    <property type="evidence" value="ECO:0007669"/>
    <property type="project" value="TreeGrafter"/>
</dbReference>
<accession>G0P8U6</accession>
<gene>
    <name evidence="4" type="ORF">CAEBREN_29837</name>
</gene>
<reference evidence="5" key="1">
    <citation type="submission" date="2011-07" db="EMBL/GenBank/DDBJ databases">
        <authorList>
            <consortium name="Caenorhabditis brenneri Sequencing and Analysis Consortium"/>
            <person name="Wilson R.K."/>
        </authorList>
    </citation>
    <scope>NUCLEOTIDE SEQUENCE [LARGE SCALE GENOMIC DNA]</scope>
    <source>
        <strain evidence="5">PB2801</strain>
    </source>
</reference>
<dbReference type="PANTHER" id="PTHR24419">
    <property type="entry name" value="INTERLEUKIN-1 RECEPTOR-ASSOCIATED KINASE"/>
    <property type="match status" value="1"/>
</dbReference>
<feature type="binding site" evidence="1">
    <location>
        <position position="586"/>
    </location>
    <ligand>
        <name>ATP</name>
        <dbReference type="ChEBI" id="CHEBI:30616"/>
    </ligand>
</feature>
<keyword evidence="1" id="KW-0547">Nucleotide-binding</keyword>
<feature type="region of interest" description="Disordered" evidence="2">
    <location>
        <begin position="289"/>
        <end position="404"/>
    </location>
</feature>
<dbReference type="Proteomes" id="UP000008068">
    <property type="component" value="Unassembled WGS sequence"/>
</dbReference>
<organism evidence="5">
    <name type="scientific">Caenorhabditis brenneri</name>
    <name type="common">Nematode worm</name>
    <dbReference type="NCBI Taxonomy" id="135651"/>
    <lineage>
        <taxon>Eukaryota</taxon>
        <taxon>Metazoa</taxon>
        <taxon>Ecdysozoa</taxon>
        <taxon>Nematoda</taxon>
        <taxon>Chromadorea</taxon>
        <taxon>Rhabditida</taxon>
        <taxon>Rhabditina</taxon>
        <taxon>Rhabditomorpha</taxon>
        <taxon>Rhabditoidea</taxon>
        <taxon>Rhabditidae</taxon>
        <taxon>Peloderinae</taxon>
        <taxon>Caenorhabditis</taxon>
    </lineage>
</organism>
<dbReference type="GO" id="GO:0005737">
    <property type="term" value="C:cytoplasm"/>
    <property type="evidence" value="ECO:0007669"/>
    <property type="project" value="TreeGrafter"/>
</dbReference>
<feature type="compositionally biased region" description="Acidic residues" evidence="2">
    <location>
        <begin position="77"/>
        <end position="92"/>
    </location>
</feature>
<dbReference type="eggNOG" id="KOG2464">
    <property type="taxonomic scope" value="Eukaryota"/>
</dbReference>
<dbReference type="Gene3D" id="1.10.510.10">
    <property type="entry name" value="Transferase(Phosphotransferase) domain 1"/>
    <property type="match status" value="1"/>
</dbReference>
<dbReference type="Gene3D" id="3.30.200.20">
    <property type="entry name" value="Phosphorylase Kinase, domain 1"/>
    <property type="match status" value="1"/>
</dbReference>
<feature type="region of interest" description="Disordered" evidence="2">
    <location>
        <begin position="429"/>
        <end position="450"/>
    </location>
</feature>
<dbReference type="InterPro" id="IPR011009">
    <property type="entry name" value="Kinase-like_dom_sf"/>
</dbReference>
<feature type="region of interest" description="Disordered" evidence="2">
    <location>
        <begin position="45"/>
        <end position="92"/>
    </location>
</feature>
<dbReference type="SUPFAM" id="SSF56112">
    <property type="entry name" value="Protein kinase-like (PK-like)"/>
    <property type="match status" value="1"/>
</dbReference>
<dbReference type="GO" id="GO:0072354">
    <property type="term" value="F:histone H3T3 kinase activity"/>
    <property type="evidence" value="ECO:0007669"/>
    <property type="project" value="TreeGrafter"/>
</dbReference>
<evidence type="ECO:0000313" key="5">
    <source>
        <dbReference type="Proteomes" id="UP000008068"/>
    </source>
</evidence>
<evidence type="ECO:0000256" key="2">
    <source>
        <dbReference type="SAM" id="MobiDB-lite"/>
    </source>
</evidence>
<dbReference type="InterPro" id="IPR000719">
    <property type="entry name" value="Prot_kinase_dom"/>
</dbReference>
<dbReference type="InterPro" id="IPR017441">
    <property type="entry name" value="Protein_kinase_ATP_BS"/>
</dbReference>
<feature type="domain" description="Protein kinase" evidence="3">
    <location>
        <begin position="559"/>
        <end position="810"/>
    </location>
</feature>
<keyword evidence="5" id="KW-1185">Reference proteome</keyword>
<evidence type="ECO:0000313" key="4">
    <source>
        <dbReference type="EMBL" id="EGT47981.1"/>
    </source>
</evidence>
<dbReference type="Pfam" id="PF12330">
    <property type="entry name" value="Haspin_kinase"/>
    <property type="match status" value="1"/>
</dbReference>
<dbReference type="InParanoid" id="G0P8U6"/>
<dbReference type="OrthoDB" id="21018at2759"/>
<dbReference type="GO" id="GO:0035556">
    <property type="term" value="P:intracellular signal transduction"/>
    <property type="evidence" value="ECO:0007669"/>
    <property type="project" value="TreeGrafter"/>
</dbReference>
<name>G0P8U6_CAEBE</name>
<protein>
    <recommendedName>
        <fullName evidence="3">Protein kinase domain-containing protein</fullName>
    </recommendedName>
</protein>
<dbReference type="PROSITE" id="PS50011">
    <property type="entry name" value="PROTEIN_KINASE_DOM"/>
    <property type="match status" value="1"/>
</dbReference>
<keyword evidence="1" id="KW-0067">ATP-binding</keyword>
<dbReference type="AlphaFoldDB" id="G0P8U6"/>
<feature type="region of interest" description="Disordered" evidence="2">
    <location>
        <begin position="1"/>
        <end position="28"/>
    </location>
</feature>
<feature type="compositionally biased region" description="Polar residues" evidence="2">
    <location>
        <begin position="326"/>
        <end position="336"/>
    </location>
</feature>
<dbReference type="STRING" id="135651.G0P8U6"/>
<dbReference type="FunCoup" id="G0P8U6">
    <property type="interactions" value="311"/>
</dbReference>